<gene>
    <name evidence="1" type="ORF">ACE1CI_11335</name>
</gene>
<evidence type="ECO:0000313" key="1">
    <source>
        <dbReference type="EMBL" id="MFB2893496.1"/>
    </source>
</evidence>
<keyword evidence="2" id="KW-1185">Reference proteome</keyword>
<organism evidence="1 2">
    <name type="scientific">Floridaenema flaviceps BLCC-F50</name>
    <dbReference type="NCBI Taxonomy" id="3153642"/>
    <lineage>
        <taxon>Bacteria</taxon>
        <taxon>Bacillati</taxon>
        <taxon>Cyanobacteriota</taxon>
        <taxon>Cyanophyceae</taxon>
        <taxon>Oscillatoriophycideae</taxon>
        <taxon>Aerosakkonematales</taxon>
        <taxon>Aerosakkonemataceae</taxon>
        <taxon>Floridanema</taxon>
        <taxon>Floridanema flaviceps</taxon>
    </lineage>
</organism>
<dbReference type="Proteomes" id="UP001576784">
    <property type="component" value="Unassembled WGS sequence"/>
</dbReference>
<sequence>MSKPIFELVDELPTGGLTVMSLRALDFAIPGEWQNLVGFDNTIRTVTGETDESIIQQIGDRAVTLYNDKSQGYQTALWLYQTVTSGSKLLGTAALANKLGEKISLLGFLDKITPKAEKAQTIDLAVKLVVELVAFCQINGIPGDSIGDFLAALGDYSGESLMRMAALVCFDGLIPLGPDFIEKVLSSFNTMSPQELQNNQSFNSVKDLIPGGSTEGKKNFIAESFNSVSGWMSGFVNSHDLTPQKVAKNLSSFIDVADDKLDYLAAFLDVSTNYYEHTGIQTLAHRLIERASGEI</sequence>
<comment type="caution">
    <text evidence="1">The sequence shown here is derived from an EMBL/GenBank/DDBJ whole genome shotgun (WGS) entry which is preliminary data.</text>
</comment>
<name>A0ABV4XP61_9CYAN</name>
<dbReference type="EMBL" id="JBHFNR010000075">
    <property type="protein sequence ID" value="MFB2893496.1"/>
    <property type="molecule type" value="Genomic_DNA"/>
</dbReference>
<dbReference type="RefSeq" id="WP_413263153.1">
    <property type="nucleotide sequence ID" value="NZ_JBHFNR010000075.1"/>
</dbReference>
<proteinExistence type="predicted"/>
<evidence type="ECO:0000313" key="2">
    <source>
        <dbReference type="Proteomes" id="UP001576784"/>
    </source>
</evidence>
<protein>
    <submittedName>
        <fullName evidence="1">Uncharacterized protein</fullName>
    </submittedName>
</protein>
<reference evidence="1 2" key="1">
    <citation type="submission" date="2024-09" db="EMBL/GenBank/DDBJ databases">
        <title>Floridaenema gen nov. (Aerosakkonemataceae, Aerosakkonematales ord. nov., Cyanobacteria) from benthic tropical and subtropical fresh waters, with the description of four new species.</title>
        <authorList>
            <person name="Moretto J.A."/>
            <person name="Berthold D.E."/>
            <person name="Lefler F.W."/>
            <person name="Huang I.-S."/>
            <person name="Laughinghouse H. IV."/>
        </authorList>
    </citation>
    <scope>NUCLEOTIDE SEQUENCE [LARGE SCALE GENOMIC DNA]</scope>
    <source>
        <strain evidence="1 2">BLCC-F50</strain>
    </source>
</reference>
<accession>A0ABV4XP61</accession>